<sequence>MLVFFIECNRYVKFGVCSQIMGRWLNVRYFCLRVKLLLAIHPLSTTLASIAAM</sequence>
<proteinExistence type="predicted"/>
<reference evidence="1 2" key="1">
    <citation type="submission" date="2018-06" db="EMBL/GenBank/DDBJ databases">
        <authorList>
            <consortium name="Pathogen Informatics"/>
            <person name="Doyle S."/>
        </authorList>
    </citation>
    <scope>NUCLEOTIDE SEQUENCE [LARGE SCALE GENOMIC DNA]</scope>
    <source>
        <strain evidence="1 2">NCTC11544</strain>
    </source>
</reference>
<dbReference type="AlphaFoldDB" id="A0A379YZ94"/>
<dbReference type="EMBL" id="UGYN01000002">
    <property type="protein sequence ID" value="SUI52309.1"/>
    <property type="molecule type" value="Genomic_DNA"/>
</dbReference>
<organism evidence="1 2">
    <name type="scientific">Serratia quinivorans</name>
    <dbReference type="NCBI Taxonomy" id="137545"/>
    <lineage>
        <taxon>Bacteria</taxon>
        <taxon>Pseudomonadati</taxon>
        <taxon>Pseudomonadota</taxon>
        <taxon>Gammaproteobacteria</taxon>
        <taxon>Enterobacterales</taxon>
        <taxon>Yersiniaceae</taxon>
        <taxon>Serratia</taxon>
    </lineage>
</organism>
<dbReference type="Proteomes" id="UP000255529">
    <property type="component" value="Unassembled WGS sequence"/>
</dbReference>
<gene>
    <name evidence="1" type="ORF">NCTC11544_01320</name>
</gene>
<accession>A0A379YZ94</accession>
<protein>
    <submittedName>
        <fullName evidence="1">Uncharacterized protein</fullName>
    </submittedName>
</protein>
<evidence type="ECO:0000313" key="2">
    <source>
        <dbReference type="Proteomes" id="UP000255529"/>
    </source>
</evidence>
<name>A0A379YZ94_9GAMM</name>
<evidence type="ECO:0000313" key="1">
    <source>
        <dbReference type="EMBL" id="SUI52309.1"/>
    </source>
</evidence>